<dbReference type="EMBL" id="LJCR01000048">
    <property type="protein sequence ID" value="KPV54501.1"/>
    <property type="molecule type" value="Genomic_DNA"/>
</dbReference>
<organism evidence="4 5">
    <name type="scientific">Kouleothrix aurantiaca</name>
    <dbReference type="NCBI Taxonomy" id="186479"/>
    <lineage>
        <taxon>Bacteria</taxon>
        <taxon>Bacillati</taxon>
        <taxon>Chloroflexota</taxon>
        <taxon>Chloroflexia</taxon>
        <taxon>Chloroflexales</taxon>
        <taxon>Roseiflexineae</taxon>
        <taxon>Roseiflexaceae</taxon>
        <taxon>Kouleothrix</taxon>
    </lineage>
</organism>
<keyword evidence="5" id="KW-1185">Reference proteome</keyword>
<dbReference type="PANTHER" id="PTHR10357">
    <property type="entry name" value="ALPHA-AMYLASE FAMILY MEMBER"/>
    <property type="match status" value="1"/>
</dbReference>
<name>A0A0N8PT45_9CHLR</name>
<sequence length="290" mass="31420">AWRIDVANMTGIRGEIDLSREVARIIRRTMAQVAVPFLQAESNHDASRDLLGDGYQGTMNYAAFTRPLWQWLLPPQAQPYTHGKYPALPNLPGRMIVRAMRELSGATPWQATLHAMNLIGSHDTHRVAALLGDPLRTDVAFGMLAAYPGVPMIYAGDELGLAAMGPEHARIPMPWAHPERWDTRRLALTRALFCARASSPALQRGGLRWLWVGDDALLFLREAPGESVLVYAARAAHAPIRIPAAVVGTQLEGLAGSPHLGAGSDGTVTLAASGPAFGMWRLTDADGSER</sequence>
<evidence type="ECO:0000259" key="3">
    <source>
        <dbReference type="Pfam" id="PF00128"/>
    </source>
</evidence>
<keyword evidence="1" id="KW-0378">Hydrolase</keyword>
<comment type="caution">
    <text evidence="4">The sequence shown here is derived from an EMBL/GenBank/DDBJ whole genome shotgun (WGS) entry which is preliminary data.</text>
</comment>
<keyword evidence="2" id="KW-0326">Glycosidase</keyword>
<reference evidence="4 5" key="1">
    <citation type="submission" date="2015-09" db="EMBL/GenBank/DDBJ databases">
        <title>Draft genome sequence of Kouleothrix aurantiaca JCM 19913.</title>
        <authorList>
            <person name="Hemp J."/>
        </authorList>
    </citation>
    <scope>NUCLEOTIDE SEQUENCE [LARGE SCALE GENOMIC DNA]</scope>
    <source>
        <strain evidence="4 5">COM-B</strain>
    </source>
</reference>
<dbReference type="SUPFAM" id="SSF51445">
    <property type="entry name" value="(Trans)glycosidases"/>
    <property type="match status" value="1"/>
</dbReference>
<dbReference type="InterPro" id="IPR006047">
    <property type="entry name" value="GH13_cat_dom"/>
</dbReference>
<dbReference type="GO" id="GO:0016798">
    <property type="term" value="F:hydrolase activity, acting on glycosyl bonds"/>
    <property type="evidence" value="ECO:0007669"/>
    <property type="project" value="UniProtKB-KW"/>
</dbReference>
<feature type="domain" description="Glycosyl hydrolase family 13 catalytic" evidence="3">
    <location>
        <begin position="115"/>
        <end position="163"/>
    </location>
</feature>
<gene>
    <name evidence="4" type="ORF">SE17_03395</name>
</gene>
<dbReference type="PANTHER" id="PTHR10357:SF210">
    <property type="entry name" value="MALTODEXTRIN GLUCOSIDASE"/>
    <property type="match status" value="1"/>
</dbReference>
<feature type="non-terminal residue" evidence="4">
    <location>
        <position position="1"/>
    </location>
</feature>
<dbReference type="Pfam" id="PF00128">
    <property type="entry name" value="Alpha-amylase"/>
    <property type="match status" value="1"/>
</dbReference>
<dbReference type="AlphaFoldDB" id="A0A0N8PT45"/>
<dbReference type="InterPro" id="IPR017853">
    <property type="entry name" value="GH"/>
</dbReference>
<evidence type="ECO:0000256" key="1">
    <source>
        <dbReference type="ARBA" id="ARBA00022801"/>
    </source>
</evidence>
<accession>A0A0N8PT45</accession>
<dbReference type="GO" id="GO:0005975">
    <property type="term" value="P:carbohydrate metabolic process"/>
    <property type="evidence" value="ECO:0007669"/>
    <property type="project" value="InterPro"/>
</dbReference>
<evidence type="ECO:0000256" key="2">
    <source>
        <dbReference type="ARBA" id="ARBA00023295"/>
    </source>
</evidence>
<evidence type="ECO:0000313" key="4">
    <source>
        <dbReference type="EMBL" id="KPV54501.1"/>
    </source>
</evidence>
<proteinExistence type="predicted"/>
<dbReference type="Gene3D" id="3.20.20.80">
    <property type="entry name" value="Glycosidases"/>
    <property type="match status" value="1"/>
</dbReference>
<dbReference type="Proteomes" id="UP000050509">
    <property type="component" value="Unassembled WGS sequence"/>
</dbReference>
<evidence type="ECO:0000313" key="5">
    <source>
        <dbReference type="Proteomes" id="UP000050509"/>
    </source>
</evidence>
<protein>
    <recommendedName>
        <fullName evidence="3">Glycosyl hydrolase family 13 catalytic domain-containing protein</fullName>
    </recommendedName>
</protein>